<sequence>MRLTRYWHFRSATLLSSLALGLTLLSQATLACDNWQAELVTADGAVEWQTAADAQWQIVAVSQQICPGSLLRTGTDSRATLRLSNNTIVRLGPGTLLSFPESTDTESFWLTIRNGVARFFSRTRVQFGISAPFVNAAVSGTEFIVWADDDVSGVGVIEGALSASNADRTLQLAAGQSVLADSKTADLQITSGIPTDKVEWSLHFPAVLTVDELQAFPREAEAASVLETAARMLERGQVSQAEQALAAMKSGIPELRAMKLALLSVAASSRGQAATALSLAREGLEAAELPATVIAQSLAWQAASQLNAALKSAGQAVALAPDNILAWLRFAEAQLLVGDLRGARQAVDKALALGPENARGLSLAGLLVLFDHELSDAEDLLKQAVESDPGTVEAHLGLGLLALRQGRAEDARTELDLAISLHPNRSLLRSVLGEVFFAAYQDDRAATQWQLAETLDPLDPTPLFYQGVLQLLNNDPVRALDHFEKARSLDPNRSVIRAPPLMASDSASRTAALARTYRQLGLREQVVNEGYRALRQDPTNAQGHRLLADVYRSQAQLDSASVSELLQAQLWQPLSAYPIPPQLSETDLNIVSGLGPERPGLSEFHPLYLKNGLSGTVGALAGADSTLGNDAVVNYLQGPVSFSLGQYYYDTEGFRDDAEQTQKIYNAFAQWQASADTSLQFEFRRFDWTRGDLRFLADPDSLGTLNADTRTDTWRVGGRTSIAPDQHLLVSAIRQRFTETQADSPAPFVAIDSELEDSPYSLELQHVGHFGEFWTVSGAGTLRSDRDIVATTVQSIPPGPPLSILFQSATRVQQDNAYTYLTAHALTDISLQLGLALNRLTSDDDSDLRQWSPKFGVVYSPAPTLDFRLAAFRTFRREPVAKQTIEPTSIAGFNQFEDDFDTADAKNYGLGVDARTGPATFTGVQLMLRELDFRIAGGNETIQAASGSVREKSAEVYLNHIVNPWLTLSSRLLFDHAHLPYLQGAVGETDRRKTTRLPLAAHLFHQRWQLTLEAEYLRQQTRTSLLNIETLQTASQRGRESVWIGNIALQYRLPRRFGMVEAGIDNVGDVERTIIRSDGDFLQFYPGRFLYGRVQFSF</sequence>
<gene>
    <name evidence="8" type="ORF">GCM10022278_18940</name>
</gene>
<evidence type="ECO:0000259" key="6">
    <source>
        <dbReference type="Pfam" id="PF00593"/>
    </source>
</evidence>
<dbReference type="PROSITE" id="PS51257">
    <property type="entry name" value="PROKAR_LIPOPROTEIN"/>
    <property type="match status" value="1"/>
</dbReference>
<dbReference type="PROSITE" id="PS50005">
    <property type="entry name" value="TPR"/>
    <property type="match status" value="3"/>
</dbReference>
<dbReference type="InterPro" id="IPR019734">
    <property type="entry name" value="TPR_rpt"/>
</dbReference>
<protein>
    <recommendedName>
        <fullName evidence="10">FecR family protein</fullName>
    </recommendedName>
</protein>
<dbReference type="PANTHER" id="PTHR38731">
    <property type="entry name" value="LIPL45-RELATED LIPOPROTEIN-RELATED"/>
    <property type="match status" value="1"/>
</dbReference>
<evidence type="ECO:0000313" key="9">
    <source>
        <dbReference type="Proteomes" id="UP001501337"/>
    </source>
</evidence>
<reference evidence="9" key="1">
    <citation type="journal article" date="2019" name="Int. J. Syst. Evol. Microbiol.">
        <title>The Global Catalogue of Microorganisms (GCM) 10K type strain sequencing project: providing services to taxonomists for standard genome sequencing and annotation.</title>
        <authorList>
            <consortium name="The Broad Institute Genomics Platform"/>
            <consortium name="The Broad Institute Genome Sequencing Center for Infectious Disease"/>
            <person name="Wu L."/>
            <person name="Ma J."/>
        </authorList>
    </citation>
    <scope>NUCLEOTIDE SEQUENCE [LARGE SCALE GENOMIC DNA]</scope>
    <source>
        <strain evidence="9">JCM 17555</strain>
    </source>
</reference>
<keyword evidence="2" id="KW-0472">Membrane</keyword>
<comment type="caution">
    <text evidence="8">The sequence shown here is derived from an EMBL/GenBank/DDBJ whole genome shotgun (WGS) entry which is preliminary data.</text>
</comment>
<dbReference type="InterPro" id="IPR006860">
    <property type="entry name" value="FecR"/>
</dbReference>
<dbReference type="InterPro" id="IPR036942">
    <property type="entry name" value="Beta-barrel_TonB_sf"/>
</dbReference>
<evidence type="ECO:0000256" key="5">
    <source>
        <dbReference type="SAM" id="SignalP"/>
    </source>
</evidence>
<dbReference type="EMBL" id="BAABBO010000009">
    <property type="protein sequence ID" value="GAA3961085.1"/>
    <property type="molecule type" value="Genomic_DNA"/>
</dbReference>
<dbReference type="Proteomes" id="UP001501337">
    <property type="component" value="Unassembled WGS sequence"/>
</dbReference>
<keyword evidence="5" id="KW-0732">Signal</keyword>
<keyword evidence="4" id="KW-0802">TPR repeat</keyword>
<evidence type="ECO:0000259" key="7">
    <source>
        <dbReference type="Pfam" id="PF04773"/>
    </source>
</evidence>
<dbReference type="Pfam" id="PF00593">
    <property type="entry name" value="TonB_dep_Rec_b-barrel"/>
    <property type="match status" value="1"/>
</dbReference>
<feature type="repeat" description="TPR" evidence="4">
    <location>
        <begin position="460"/>
        <end position="493"/>
    </location>
</feature>
<dbReference type="InterPro" id="IPR000531">
    <property type="entry name" value="Beta-barrel_TonB"/>
</dbReference>
<feature type="repeat" description="TPR" evidence="4">
    <location>
        <begin position="392"/>
        <end position="425"/>
    </location>
</feature>
<dbReference type="Pfam" id="PF13432">
    <property type="entry name" value="TPR_16"/>
    <property type="match status" value="1"/>
</dbReference>
<accession>A0ABP7P7V6</accession>
<keyword evidence="3" id="KW-0998">Cell outer membrane</keyword>
<name>A0ABP7P7V6_9GAMM</name>
<feature type="chain" id="PRO_5045911412" description="FecR family protein" evidence="5">
    <location>
        <begin position="32"/>
        <end position="1098"/>
    </location>
</feature>
<feature type="domain" description="TonB-dependent receptor-like beta-barrel" evidence="6">
    <location>
        <begin position="635"/>
        <end position="999"/>
    </location>
</feature>
<feature type="repeat" description="TPR" evidence="4">
    <location>
        <begin position="324"/>
        <end position="357"/>
    </location>
</feature>
<feature type="signal peptide" evidence="5">
    <location>
        <begin position="1"/>
        <end position="31"/>
    </location>
</feature>
<dbReference type="SUPFAM" id="SSF48452">
    <property type="entry name" value="TPR-like"/>
    <property type="match status" value="1"/>
</dbReference>
<evidence type="ECO:0008006" key="10">
    <source>
        <dbReference type="Google" id="ProtNLM"/>
    </source>
</evidence>
<organism evidence="8 9">
    <name type="scientific">Allohahella marinimesophila</name>
    <dbReference type="NCBI Taxonomy" id="1054972"/>
    <lineage>
        <taxon>Bacteria</taxon>
        <taxon>Pseudomonadati</taxon>
        <taxon>Pseudomonadota</taxon>
        <taxon>Gammaproteobacteria</taxon>
        <taxon>Oceanospirillales</taxon>
        <taxon>Hahellaceae</taxon>
        <taxon>Allohahella</taxon>
    </lineage>
</organism>
<evidence type="ECO:0000256" key="2">
    <source>
        <dbReference type="ARBA" id="ARBA00023136"/>
    </source>
</evidence>
<dbReference type="Pfam" id="PF04773">
    <property type="entry name" value="FecR"/>
    <property type="match status" value="1"/>
</dbReference>
<keyword evidence="9" id="KW-1185">Reference proteome</keyword>
<proteinExistence type="predicted"/>
<evidence type="ECO:0000256" key="3">
    <source>
        <dbReference type="ARBA" id="ARBA00023237"/>
    </source>
</evidence>
<dbReference type="RefSeq" id="WP_344805652.1">
    <property type="nucleotide sequence ID" value="NZ_BAABBO010000009.1"/>
</dbReference>
<dbReference type="Gene3D" id="2.40.170.20">
    <property type="entry name" value="TonB-dependent receptor, beta-barrel domain"/>
    <property type="match status" value="1"/>
</dbReference>
<dbReference type="SUPFAM" id="SSF56935">
    <property type="entry name" value="Porins"/>
    <property type="match status" value="1"/>
</dbReference>
<evidence type="ECO:0000256" key="1">
    <source>
        <dbReference type="ARBA" id="ARBA00004442"/>
    </source>
</evidence>
<comment type="subcellular location">
    <subcellularLocation>
        <location evidence="1">Cell outer membrane</location>
    </subcellularLocation>
</comment>
<evidence type="ECO:0000313" key="8">
    <source>
        <dbReference type="EMBL" id="GAA3961085.1"/>
    </source>
</evidence>
<dbReference type="Gene3D" id="2.60.120.1440">
    <property type="match status" value="1"/>
</dbReference>
<evidence type="ECO:0000256" key="4">
    <source>
        <dbReference type="PROSITE-ProRule" id="PRU00339"/>
    </source>
</evidence>
<dbReference type="InterPro" id="IPR011990">
    <property type="entry name" value="TPR-like_helical_dom_sf"/>
</dbReference>
<dbReference type="SMART" id="SM00028">
    <property type="entry name" value="TPR"/>
    <property type="match status" value="7"/>
</dbReference>
<feature type="domain" description="FecR protein" evidence="7">
    <location>
        <begin position="71"/>
        <end position="160"/>
    </location>
</feature>
<dbReference type="Gene3D" id="1.25.40.10">
    <property type="entry name" value="Tetratricopeptide repeat domain"/>
    <property type="match status" value="1"/>
</dbReference>